<dbReference type="GO" id="GO:0016747">
    <property type="term" value="F:acyltransferase activity, transferring groups other than amino-acyl groups"/>
    <property type="evidence" value="ECO:0007669"/>
    <property type="project" value="InterPro"/>
</dbReference>
<dbReference type="InterPro" id="IPR016181">
    <property type="entry name" value="Acyl_CoA_acyltransferase"/>
</dbReference>
<name>A0A0E9N1P0_9BACT</name>
<dbReference type="Proteomes" id="UP000033121">
    <property type="component" value="Unassembled WGS sequence"/>
</dbReference>
<keyword evidence="1 4" id="KW-0808">Transferase</keyword>
<dbReference type="EMBL" id="BBWV01000002">
    <property type="protein sequence ID" value="GAO43693.1"/>
    <property type="molecule type" value="Genomic_DNA"/>
</dbReference>
<dbReference type="PROSITE" id="PS51186">
    <property type="entry name" value="GNAT"/>
    <property type="match status" value="2"/>
</dbReference>
<dbReference type="Pfam" id="PF13673">
    <property type="entry name" value="Acetyltransf_10"/>
    <property type="match status" value="1"/>
</dbReference>
<dbReference type="RefSeq" id="WP_245624001.1">
    <property type="nucleotide sequence ID" value="NZ_BBWV01000002.1"/>
</dbReference>
<dbReference type="AlphaFoldDB" id="A0A0E9N1P0"/>
<dbReference type="CDD" id="cd04301">
    <property type="entry name" value="NAT_SF"/>
    <property type="match status" value="2"/>
</dbReference>
<dbReference type="PANTHER" id="PTHR43800:SF1">
    <property type="entry name" value="PEPTIDYL-LYSINE N-ACETYLTRANSFERASE YJAB"/>
    <property type="match status" value="1"/>
</dbReference>
<comment type="caution">
    <text evidence="4">The sequence shown here is derived from an EMBL/GenBank/DDBJ whole genome shotgun (WGS) entry which is preliminary data.</text>
</comment>
<evidence type="ECO:0000256" key="2">
    <source>
        <dbReference type="ARBA" id="ARBA00023315"/>
    </source>
</evidence>
<dbReference type="PANTHER" id="PTHR43800">
    <property type="entry name" value="PEPTIDYL-LYSINE N-ACETYLTRANSFERASE YJAB"/>
    <property type="match status" value="1"/>
</dbReference>
<dbReference type="Pfam" id="PF00583">
    <property type="entry name" value="Acetyltransf_1"/>
    <property type="match status" value="1"/>
</dbReference>
<feature type="domain" description="N-acetyltransferase" evidence="3">
    <location>
        <begin position="143"/>
        <end position="296"/>
    </location>
</feature>
<keyword evidence="2" id="KW-0012">Acyltransferase</keyword>
<feature type="domain" description="N-acetyltransferase" evidence="3">
    <location>
        <begin position="3"/>
        <end position="144"/>
    </location>
</feature>
<dbReference type="STRING" id="1220578.FPE01S_02_07990"/>
<dbReference type="Gene3D" id="3.40.630.30">
    <property type="match status" value="2"/>
</dbReference>
<evidence type="ECO:0000313" key="5">
    <source>
        <dbReference type="Proteomes" id="UP000033121"/>
    </source>
</evidence>
<evidence type="ECO:0000259" key="3">
    <source>
        <dbReference type="PROSITE" id="PS51186"/>
    </source>
</evidence>
<organism evidence="4 5">
    <name type="scientific">Flavihumibacter petaseus NBRC 106054</name>
    <dbReference type="NCBI Taxonomy" id="1220578"/>
    <lineage>
        <taxon>Bacteria</taxon>
        <taxon>Pseudomonadati</taxon>
        <taxon>Bacteroidota</taxon>
        <taxon>Chitinophagia</taxon>
        <taxon>Chitinophagales</taxon>
        <taxon>Chitinophagaceae</taxon>
        <taxon>Flavihumibacter</taxon>
    </lineage>
</organism>
<proteinExistence type="predicted"/>
<gene>
    <name evidence="4" type="ORF">FPE01S_02_07990</name>
</gene>
<dbReference type="InterPro" id="IPR000182">
    <property type="entry name" value="GNAT_dom"/>
</dbReference>
<evidence type="ECO:0000256" key="1">
    <source>
        <dbReference type="ARBA" id="ARBA00022679"/>
    </source>
</evidence>
<reference evidence="4 5" key="1">
    <citation type="submission" date="2015-04" db="EMBL/GenBank/DDBJ databases">
        <title>Whole genome shotgun sequence of Flavihumibacter petaseus NBRC 106054.</title>
        <authorList>
            <person name="Miyazawa S."/>
            <person name="Hosoyama A."/>
            <person name="Hashimoto M."/>
            <person name="Noguchi M."/>
            <person name="Tsuchikane K."/>
            <person name="Ohji S."/>
            <person name="Yamazoe A."/>
            <person name="Ichikawa N."/>
            <person name="Kimura A."/>
            <person name="Fujita N."/>
        </authorList>
    </citation>
    <scope>NUCLEOTIDE SEQUENCE [LARGE SCALE GENOMIC DNA]</scope>
    <source>
        <strain evidence="4 5">NBRC 106054</strain>
    </source>
</reference>
<evidence type="ECO:0000313" key="4">
    <source>
        <dbReference type="EMBL" id="GAO43693.1"/>
    </source>
</evidence>
<protein>
    <submittedName>
        <fullName evidence="4">Putative acetyltransferase</fullName>
    </submittedName>
</protein>
<accession>A0A0E9N1P0</accession>
<sequence length="298" mass="33757">MPFTIQPAVEADYDAIIELWEASVRASHHFLPEDDILFFKPLIRQQYLQAVDLYCLRSPEDQISGFLGLSEDKIEMLFIDPAAFGRGYGRQLLDFAVRDRKIRKVDVNEQNSQAVAFYQKMGFRTVSRDPFDGMGKPYPILHLELEPLRLHRCDSGHPDFITLVRLLDADLAVRDGADHAFYHQFNTIAALQHCVVAYLGDRAAGCGAFKPFDAGSVEIKRMYVLPEYRGRGVAAAVLQELETWARDSGVLHCVLETGKKQPEAIALYRKSGYQQIPNYGQYAGIENSVCFRKDIAVY</sequence>
<dbReference type="SUPFAM" id="SSF55729">
    <property type="entry name" value="Acyl-CoA N-acyltransferases (Nat)"/>
    <property type="match status" value="2"/>
</dbReference>
<keyword evidence="5" id="KW-1185">Reference proteome</keyword>